<evidence type="ECO:0000256" key="4">
    <source>
        <dbReference type="ARBA" id="ARBA00022825"/>
    </source>
</evidence>
<dbReference type="SUPFAM" id="SSF52317">
    <property type="entry name" value="Class I glutamine amidotransferase-like"/>
    <property type="match status" value="1"/>
</dbReference>
<comment type="caution">
    <text evidence="5">The sequence shown here is derived from an EMBL/GenBank/DDBJ whole genome shotgun (WGS) entry which is preliminary data.</text>
</comment>
<name>A0A918D4A3_9BACI</name>
<keyword evidence="3" id="KW-0378">Hydrolase</keyword>
<dbReference type="GO" id="GO:0006508">
    <property type="term" value="P:proteolysis"/>
    <property type="evidence" value="ECO:0007669"/>
    <property type="project" value="UniProtKB-KW"/>
</dbReference>
<sequence>MKFYLSSYKIGNEEQKLIDITKNGNKKVAYINNALDFATDLERKNKSDAMDVSDLKRIGFIVDILDLKKYFRNTEGLQEKLNEYDVIWVRGGNTFVLAQAMRLSGFDKIVKKYYKDKKNILYGGYSAGVCILGPTLKGIHLVDDPDQKPYEERYQTIWDGLHILEYAIAPHYKSEHPESKGIDKAIEYMVNNKIPFKALKDGEVIIIE</sequence>
<organism evidence="5 6">
    <name type="scientific">Oceanobacillus indicireducens</name>
    <dbReference type="NCBI Taxonomy" id="1004261"/>
    <lineage>
        <taxon>Bacteria</taxon>
        <taxon>Bacillati</taxon>
        <taxon>Bacillota</taxon>
        <taxon>Bacilli</taxon>
        <taxon>Bacillales</taxon>
        <taxon>Bacillaceae</taxon>
        <taxon>Oceanobacillus</taxon>
    </lineage>
</organism>
<protein>
    <recommendedName>
        <fullName evidence="7">Peptidase E</fullName>
    </recommendedName>
</protein>
<comment type="similarity">
    <text evidence="1">Belongs to the peptidase S51 family.</text>
</comment>
<evidence type="ECO:0008006" key="7">
    <source>
        <dbReference type="Google" id="ProtNLM"/>
    </source>
</evidence>
<dbReference type="InterPro" id="IPR029062">
    <property type="entry name" value="Class_I_gatase-like"/>
</dbReference>
<dbReference type="InterPro" id="IPR005320">
    <property type="entry name" value="Peptidase_S51"/>
</dbReference>
<dbReference type="RefSeq" id="WP_188859281.1">
    <property type="nucleotide sequence ID" value="NZ_BMOS01000041.1"/>
</dbReference>
<dbReference type="Pfam" id="PF03575">
    <property type="entry name" value="Peptidase_S51"/>
    <property type="match status" value="1"/>
</dbReference>
<dbReference type="PANTHER" id="PTHR20842">
    <property type="entry name" value="PROTEASE S51 ALPHA-ASPARTYL DIPEPTIDASE"/>
    <property type="match status" value="1"/>
</dbReference>
<dbReference type="Gene3D" id="3.40.50.880">
    <property type="match status" value="1"/>
</dbReference>
<keyword evidence="6" id="KW-1185">Reference proteome</keyword>
<gene>
    <name evidence="5" type="ORF">GCM10007971_35240</name>
</gene>
<evidence type="ECO:0000313" key="6">
    <source>
        <dbReference type="Proteomes" id="UP000624041"/>
    </source>
</evidence>
<dbReference type="AlphaFoldDB" id="A0A918D4A3"/>
<dbReference type="GO" id="GO:0008236">
    <property type="term" value="F:serine-type peptidase activity"/>
    <property type="evidence" value="ECO:0007669"/>
    <property type="project" value="UniProtKB-KW"/>
</dbReference>
<dbReference type="EMBL" id="BMOS01000041">
    <property type="protein sequence ID" value="GGN65916.1"/>
    <property type="molecule type" value="Genomic_DNA"/>
</dbReference>
<proteinExistence type="inferred from homology"/>
<keyword evidence="4" id="KW-0720">Serine protease</keyword>
<dbReference type="Proteomes" id="UP000624041">
    <property type="component" value="Unassembled WGS sequence"/>
</dbReference>
<accession>A0A918D4A3</accession>
<reference evidence="5" key="1">
    <citation type="journal article" date="2014" name="Int. J. Syst. Evol. Microbiol.">
        <title>Complete genome sequence of Corynebacterium casei LMG S-19264T (=DSM 44701T), isolated from a smear-ripened cheese.</title>
        <authorList>
            <consortium name="US DOE Joint Genome Institute (JGI-PGF)"/>
            <person name="Walter F."/>
            <person name="Albersmeier A."/>
            <person name="Kalinowski J."/>
            <person name="Ruckert C."/>
        </authorList>
    </citation>
    <scope>NUCLEOTIDE SEQUENCE</scope>
    <source>
        <strain evidence="5">JCM 17251</strain>
    </source>
</reference>
<dbReference type="PANTHER" id="PTHR20842:SF0">
    <property type="entry name" value="ALPHA-ASPARTYL DIPEPTIDASE"/>
    <property type="match status" value="1"/>
</dbReference>
<evidence type="ECO:0000256" key="2">
    <source>
        <dbReference type="ARBA" id="ARBA00022670"/>
    </source>
</evidence>
<evidence type="ECO:0000256" key="1">
    <source>
        <dbReference type="ARBA" id="ARBA00006534"/>
    </source>
</evidence>
<reference evidence="5" key="2">
    <citation type="submission" date="2020-09" db="EMBL/GenBank/DDBJ databases">
        <authorList>
            <person name="Sun Q."/>
            <person name="Ohkuma M."/>
        </authorList>
    </citation>
    <scope>NUCLEOTIDE SEQUENCE</scope>
    <source>
        <strain evidence="5">JCM 17251</strain>
    </source>
</reference>
<keyword evidence="2" id="KW-0645">Protease</keyword>
<evidence type="ECO:0000313" key="5">
    <source>
        <dbReference type="EMBL" id="GGN65916.1"/>
    </source>
</evidence>
<evidence type="ECO:0000256" key="3">
    <source>
        <dbReference type="ARBA" id="ARBA00022801"/>
    </source>
</evidence>